<reference evidence="1" key="1">
    <citation type="journal article" date="2014" name="Int. J. Syst. Evol. Microbiol.">
        <title>Complete genome of a new Firmicutes species belonging to the dominant human colonic microbiota ('Ruminococcus bicirculans') reveals two chromosomes and a selective capacity to utilize plant glucans.</title>
        <authorList>
            <consortium name="NISC Comparative Sequencing Program"/>
            <person name="Wegmann U."/>
            <person name="Louis P."/>
            <person name="Goesmann A."/>
            <person name="Henrissat B."/>
            <person name="Duncan S.H."/>
            <person name="Flint H.J."/>
        </authorList>
    </citation>
    <scope>NUCLEOTIDE SEQUENCE</scope>
    <source>
        <strain evidence="1">NBRC 107710</strain>
    </source>
</reference>
<dbReference type="RefSeq" id="WP_183506391.1">
    <property type="nucleotide sequence ID" value="NZ_BSPG01000023.1"/>
</dbReference>
<name>A0A7W6AHI2_9HYPH</name>
<protein>
    <recommendedName>
        <fullName evidence="5">Zinc/iron-chelating domain-containing protein</fullName>
    </recommendedName>
</protein>
<evidence type="ECO:0000313" key="1">
    <source>
        <dbReference type="EMBL" id="GLS45513.1"/>
    </source>
</evidence>
<dbReference type="Proteomes" id="UP000517759">
    <property type="component" value="Unassembled WGS sequence"/>
</dbReference>
<gene>
    <name evidence="1" type="ORF">GCM10007884_35040</name>
    <name evidence="2" type="ORF">GGR33_002941</name>
</gene>
<evidence type="ECO:0008006" key="5">
    <source>
        <dbReference type="Google" id="ProtNLM"/>
    </source>
</evidence>
<dbReference type="PANTHER" id="PTHR36931">
    <property type="entry name" value="UPF0153 PROTEIN YEIW"/>
    <property type="match status" value="1"/>
</dbReference>
<dbReference type="AlphaFoldDB" id="A0A7W6AHI2"/>
<accession>A0A7W6AHI2</accession>
<proteinExistence type="predicted"/>
<dbReference type="EMBL" id="BSPG01000023">
    <property type="protein sequence ID" value="GLS45513.1"/>
    <property type="molecule type" value="Genomic_DNA"/>
</dbReference>
<keyword evidence="4" id="KW-1185">Reference proteome</keyword>
<organism evidence="2 3">
    <name type="scientific">Methylobacterium brachythecii</name>
    <dbReference type="NCBI Taxonomy" id="1176177"/>
    <lineage>
        <taxon>Bacteria</taxon>
        <taxon>Pseudomonadati</taxon>
        <taxon>Pseudomonadota</taxon>
        <taxon>Alphaproteobacteria</taxon>
        <taxon>Hyphomicrobiales</taxon>
        <taxon>Methylobacteriaceae</taxon>
        <taxon>Methylobacterium</taxon>
    </lineage>
</organism>
<reference evidence="1" key="4">
    <citation type="submission" date="2023-01" db="EMBL/GenBank/DDBJ databases">
        <title>Draft genome sequence of Methylobacterium brachythecii strain NBRC 107710.</title>
        <authorList>
            <person name="Sun Q."/>
            <person name="Mori K."/>
        </authorList>
    </citation>
    <scope>NUCLEOTIDE SEQUENCE</scope>
    <source>
        <strain evidence="1">NBRC 107710</strain>
    </source>
</reference>
<reference evidence="2 3" key="3">
    <citation type="submission" date="2020-08" db="EMBL/GenBank/DDBJ databases">
        <title>Genomic Encyclopedia of Type Strains, Phase IV (KMG-IV): sequencing the most valuable type-strain genomes for metagenomic binning, comparative biology and taxonomic classification.</title>
        <authorList>
            <person name="Goeker M."/>
        </authorList>
    </citation>
    <scope>NUCLEOTIDE SEQUENCE [LARGE SCALE GENOMIC DNA]</scope>
    <source>
        <strain evidence="2 3">DSM 24105</strain>
    </source>
</reference>
<dbReference type="InterPro" id="IPR052572">
    <property type="entry name" value="UPF0153_domain"/>
</dbReference>
<dbReference type="EMBL" id="JACIDN010000005">
    <property type="protein sequence ID" value="MBB3903432.1"/>
    <property type="molecule type" value="Genomic_DNA"/>
</dbReference>
<reference evidence="4" key="2">
    <citation type="journal article" date="2019" name="Int. J. Syst. Evol. Microbiol.">
        <title>The Global Catalogue of Microorganisms (GCM) 10K type strain sequencing project: providing services to taxonomists for standard genome sequencing and annotation.</title>
        <authorList>
            <consortium name="The Broad Institute Genomics Platform"/>
            <consortium name="The Broad Institute Genome Sequencing Center for Infectious Disease"/>
            <person name="Wu L."/>
            <person name="Ma J."/>
        </authorList>
    </citation>
    <scope>NUCLEOTIDE SEQUENCE [LARGE SCALE GENOMIC DNA]</scope>
    <source>
        <strain evidence="4">NBRC 107710</strain>
    </source>
</reference>
<dbReference type="PANTHER" id="PTHR36931:SF1">
    <property type="entry name" value="UPF0153 PROTEIN YEIW"/>
    <property type="match status" value="1"/>
</dbReference>
<evidence type="ECO:0000313" key="4">
    <source>
        <dbReference type="Proteomes" id="UP001156881"/>
    </source>
</evidence>
<evidence type="ECO:0000313" key="2">
    <source>
        <dbReference type="EMBL" id="MBB3903432.1"/>
    </source>
</evidence>
<dbReference type="Proteomes" id="UP001156881">
    <property type="component" value="Unassembled WGS sequence"/>
</dbReference>
<comment type="caution">
    <text evidence="2">The sequence shown here is derived from an EMBL/GenBank/DDBJ whole genome shotgun (WGS) entry which is preliminary data.</text>
</comment>
<evidence type="ECO:0000313" key="3">
    <source>
        <dbReference type="Proteomes" id="UP000517759"/>
    </source>
</evidence>
<sequence length="179" mass="19789">MLDPATIVATPATGRACGACTLCCKVYDVPAVESVAGQWCRHTRAGKGCGIHATRPDHCRNFHCLWMTESWLGPEWKPDRAKMVLTLDPVTRFMNVQVDPGQPNGWKREPYYGQLRRWAAASLPLKRNVLVHVNKTTTVVLPDRDVPLGIFAEGDRLVMHERMSPAGPTVDVEKISSAG</sequence>